<evidence type="ECO:0000256" key="7">
    <source>
        <dbReference type="ARBA" id="ARBA00023136"/>
    </source>
</evidence>
<dbReference type="InterPro" id="IPR003593">
    <property type="entry name" value="AAA+_ATPase"/>
</dbReference>
<dbReference type="Proteomes" id="UP000789325">
    <property type="component" value="Unassembled WGS sequence"/>
</dbReference>
<dbReference type="SUPFAM" id="SSF52540">
    <property type="entry name" value="P-loop containing nucleoside triphosphate hydrolases"/>
    <property type="match status" value="1"/>
</dbReference>
<dbReference type="InterPro" id="IPR015856">
    <property type="entry name" value="ABC_transpr_CbiO/EcfA_su"/>
</dbReference>
<dbReference type="Gene3D" id="3.40.50.300">
    <property type="entry name" value="P-loop containing nucleotide triphosphate hydrolases"/>
    <property type="match status" value="1"/>
</dbReference>
<dbReference type="SMART" id="SM00382">
    <property type="entry name" value="AAA"/>
    <property type="match status" value="1"/>
</dbReference>
<sequence>MPIAFEGVSYAYADPERQKKRARRQKRRREAGVIEEPPSLEKGAPTWGGTADAVWALADIDFTLADGEFLGVAGHTGSGKSTLVQHMNGLVRPARGRVLFDGQDLADKRVAQKCRGKVGLVFQYPEHQLFAATVREDVAFGPRNLGLSTEEVERRVRAALEDVHLDPEEVGGKSPFELSGGQQRRVAFAGVLAMEPRVLVLDEPVAGLDPVAREEFLSLIAELHGAGRAVVMVSHSMDDLARLADRVLVLNEGRLFFLGTPAEVFARGEELRAIGLDVPAAQKLAAELREEGFDLPRDLYGLESLADDLARALTGGEPSREPKADAAPGRDARETPRPSGEAPHA</sequence>
<dbReference type="GO" id="GO:0016887">
    <property type="term" value="F:ATP hydrolysis activity"/>
    <property type="evidence" value="ECO:0007669"/>
    <property type="project" value="InterPro"/>
</dbReference>
<gene>
    <name evidence="12" type="ORF">C2L80_01970</name>
    <name evidence="11" type="ORF">K8V16_01050</name>
</gene>
<dbReference type="EMBL" id="DYZL01000023">
    <property type="protein sequence ID" value="HJH42366.1"/>
    <property type="molecule type" value="Genomic_DNA"/>
</dbReference>
<evidence type="ECO:0000256" key="8">
    <source>
        <dbReference type="RuleBase" id="RU365104"/>
    </source>
</evidence>
<dbReference type="Proteomes" id="UP000236488">
    <property type="component" value="Unassembled WGS sequence"/>
</dbReference>
<name>A0A2K2U817_9ACTN</name>
<dbReference type="GO" id="GO:0005524">
    <property type="term" value="F:ATP binding"/>
    <property type="evidence" value="ECO:0007669"/>
    <property type="project" value="UniProtKB-UniRule"/>
</dbReference>
<keyword evidence="4 8" id="KW-0547">Nucleotide-binding</keyword>
<comment type="subunit">
    <text evidence="8">Forms a stable energy-coupling factor (ECF) transporter complex composed of 2 membrane-embedded substrate-binding proteins (S component), 2 ATP-binding proteins (A component) and 2 transmembrane proteins (T component).</text>
</comment>
<comment type="function">
    <text evidence="8">ATP-binding (A) component of a common energy-coupling factor (ECF) ABC-transporter complex.</text>
</comment>
<evidence type="ECO:0000256" key="1">
    <source>
        <dbReference type="ARBA" id="ARBA00004202"/>
    </source>
</evidence>
<dbReference type="PROSITE" id="PS50893">
    <property type="entry name" value="ABC_TRANSPORTER_2"/>
    <property type="match status" value="1"/>
</dbReference>
<evidence type="ECO:0000313" key="13">
    <source>
        <dbReference type="Proteomes" id="UP000236488"/>
    </source>
</evidence>
<feature type="region of interest" description="Disordered" evidence="9">
    <location>
        <begin position="15"/>
        <end position="45"/>
    </location>
</feature>
<reference evidence="12 13" key="1">
    <citation type="journal article" date="2018" name="Int. J. Syst. Evol. Microbiol.">
        <title>Rubneribacter badeniensis gen. nov., sp. nov. and Enteroscipio rubneri gen. nov., sp. nov., new members of the Eggerthellaceae isolated from human faeces.</title>
        <authorList>
            <person name="Danylec N."/>
            <person name="Gobl A."/>
            <person name="Stoll D.A."/>
            <person name="Hetzer B."/>
            <person name="Kulling S.E."/>
            <person name="Huch M."/>
        </authorList>
    </citation>
    <scope>NUCLEOTIDE SEQUENCE [LARGE SCALE GENOMIC DNA]</scope>
    <source>
        <strain evidence="12 13">ResAG-85</strain>
    </source>
</reference>
<feature type="domain" description="ABC transporter" evidence="10">
    <location>
        <begin position="35"/>
        <end position="277"/>
    </location>
</feature>
<dbReference type="CDD" id="cd03225">
    <property type="entry name" value="ABC_cobalt_CbiO_domain1"/>
    <property type="match status" value="1"/>
</dbReference>
<feature type="compositionally biased region" description="Basic residues" evidence="9">
    <location>
        <begin position="18"/>
        <end position="29"/>
    </location>
</feature>
<dbReference type="NCBIfam" id="TIGR04521">
    <property type="entry name" value="ECF_ATPase_2"/>
    <property type="match status" value="1"/>
</dbReference>
<evidence type="ECO:0000256" key="9">
    <source>
        <dbReference type="SAM" id="MobiDB-lite"/>
    </source>
</evidence>
<evidence type="ECO:0000313" key="12">
    <source>
        <dbReference type="EMBL" id="PNV66338.1"/>
    </source>
</evidence>
<dbReference type="Pfam" id="PF00005">
    <property type="entry name" value="ABC_tran"/>
    <property type="match status" value="1"/>
</dbReference>
<feature type="region of interest" description="Disordered" evidence="9">
    <location>
        <begin position="312"/>
        <end position="345"/>
    </location>
</feature>
<dbReference type="AlphaFoldDB" id="A0A2K2U817"/>
<evidence type="ECO:0000256" key="2">
    <source>
        <dbReference type="ARBA" id="ARBA00022448"/>
    </source>
</evidence>
<dbReference type="FunFam" id="3.40.50.300:FF:000224">
    <property type="entry name" value="Energy-coupling factor transporter ATP-binding protein EcfA"/>
    <property type="match status" value="1"/>
</dbReference>
<evidence type="ECO:0000256" key="6">
    <source>
        <dbReference type="ARBA" id="ARBA00022967"/>
    </source>
</evidence>
<keyword evidence="3 8" id="KW-1003">Cell membrane</keyword>
<comment type="similarity">
    <text evidence="8">Belongs to the ABC transporter superfamily. Energy-coupling factor EcfA family.</text>
</comment>
<comment type="caution">
    <text evidence="12">The sequence shown here is derived from an EMBL/GenBank/DDBJ whole genome shotgun (WGS) entry which is preliminary data.</text>
</comment>
<reference evidence="11" key="2">
    <citation type="journal article" date="2021" name="PeerJ">
        <title>Extensive microbial diversity within the chicken gut microbiome revealed by metagenomics and culture.</title>
        <authorList>
            <person name="Gilroy R."/>
            <person name="Ravi A."/>
            <person name="Getino M."/>
            <person name="Pursley I."/>
            <person name="Horton D.L."/>
            <person name="Alikhan N.F."/>
            <person name="Baker D."/>
            <person name="Gharbi K."/>
            <person name="Hall N."/>
            <person name="Watson M."/>
            <person name="Adriaenssens E.M."/>
            <person name="Foster-Nyarko E."/>
            <person name="Jarju S."/>
            <person name="Secka A."/>
            <person name="Antonio M."/>
            <person name="Oren A."/>
            <person name="Chaudhuri R.R."/>
            <person name="La Ragione R."/>
            <person name="Hildebrand F."/>
            <person name="Pallen M.J."/>
        </authorList>
    </citation>
    <scope>NUCLEOTIDE SEQUENCE</scope>
    <source>
        <strain evidence="11">USAMLcec12-2067</strain>
    </source>
</reference>
<dbReference type="InterPro" id="IPR003439">
    <property type="entry name" value="ABC_transporter-like_ATP-bd"/>
</dbReference>
<evidence type="ECO:0000256" key="4">
    <source>
        <dbReference type="ARBA" id="ARBA00022741"/>
    </source>
</evidence>
<dbReference type="EMBL" id="PPEL01000004">
    <property type="protein sequence ID" value="PNV66338.1"/>
    <property type="molecule type" value="Genomic_DNA"/>
</dbReference>
<comment type="subcellular location">
    <subcellularLocation>
        <location evidence="1 8">Cell membrane</location>
        <topology evidence="1 8">Peripheral membrane protein</topology>
    </subcellularLocation>
</comment>
<evidence type="ECO:0000259" key="10">
    <source>
        <dbReference type="PROSITE" id="PS50893"/>
    </source>
</evidence>
<evidence type="ECO:0000256" key="5">
    <source>
        <dbReference type="ARBA" id="ARBA00022840"/>
    </source>
</evidence>
<accession>A0A2K2U817</accession>
<dbReference type="GO" id="GO:0042626">
    <property type="term" value="F:ATPase-coupled transmembrane transporter activity"/>
    <property type="evidence" value="ECO:0007669"/>
    <property type="project" value="TreeGrafter"/>
</dbReference>
<keyword evidence="7 8" id="KW-0472">Membrane</keyword>
<dbReference type="InterPro" id="IPR017871">
    <property type="entry name" value="ABC_transporter-like_CS"/>
</dbReference>
<organism evidence="12 13">
    <name type="scientific">Rubneribacter badeniensis</name>
    <dbReference type="NCBI Taxonomy" id="2070688"/>
    <lineage>
        <taxon>Bacteria</taxon>
        <taxon>Bacillati</taxon>
        <taxon>Actinomycetota</taxon>
        <taxon>Coriobacteriia</taxon>
        <taxon>Eggerthellales</taxon>
        <taxon>Eggerthellaceae</taxon>
        <taxon>Rubneribacter</taxon>
    </lineage>
</organism>
<keyword evidence="2 8" id="KW-0813">Transport</keyword>
<evidence type="ECO:0000313" key="11">
    <source>
        <dbReference type="EMBL" id="HJH42366.1"/>
    </source>
</evidence>
<dbReference type="PANTHER" id="PTHR43553">
    <property type="entry name" value="HEAVY METAL TRANSPORTER"/>
    <property type="match status" value="1"/>
</dbReference>
<dbReference type="PROSITE" id="PS00211">
    <property type="entry name" value="ABC_TRANSPORTER_1"/>
    <property type="match status" value="1"/>
</dbReference>
<proteinExistence type="inferred from homology"/>
<reference evidence="11" key="3">
    <citation type="submission" date="2021-09" db="EMBL/GenBank/DDBJ databases">
        <authorList>
            <person name="Gilroy R."/>
        </authorList>
    </citation>
    <scope>NUCLEOTIDE SEQUENCE</scope>
    <source>
        <strain evidence="11">USAMLcec12-2067</strain>
    </source>
</reference>
<dbReference type="RefSeq" id="WP_103262533.1">
    <property type="nucleotide sequence ID" value="NZ_PPEL01000004.1"/>
</dbReference>
<dbReference type="EC" id="7.-.-.-" evidence="8"/>
<dbReference type="InterPro" id="IPR050095">
    <property type="entry name" value="ECF_ABC_transporter_ATP-bd"/>
</dbReference>
<keyword evidence="6" id="KW-1278">Translocase</keyword>
<dbReference type="InterPro" id="IPR030946">
    <property type="entry name" value="EcfA2"/>
</dbReference>
<feature type="compositionally biased region" description="Basic and acidic residues" evidence="9">
    <location>
        <begin position="318"/>
        <end position="336"/>
    </location>
</feature>
<dbReference type="GO" id="GO:0043190">
    <property type="term" value="C:ATP-binding cassette (ABC) transporter complex"/>
    <property type="evidence" value="ECO:0007669"/>
    <property type="project" value="TreeGrafter"/>
</dbReference>
<dbReference type="InterPro" id="IPR027417">
    <property type="entry name" value="P-loop_NTPase"/>
</dbReference>
<dbReference type="PANTHER" id="PTHR43553:SF27">
    <property type="entry name" value="ENERGY-COUPLING FACTOR TRANSPORTER ATP-BINDING PROTEIN ECFA2"/>
    <property type="match status" value="1"/>
</dbReference>
<protein>
    <recommendedName>
        <fullName evidence="8">Energy-coupling factor transporter ATP-binding protein EcfA2</fullName>
        <ecNumber evidence="8">7.-.-.-</ecNumber>
    </recommendedName>
</protein>
<keyword evidence="5 8" id="KW-0067">ATP-binding</keyword>
<keyword evidence="13" id="KW-1185">Reference proteome</keyword>
<evidence type="ECO:0000256" key="3">
    <source>
        <dbReference type="ARBA" id="ARBA00022475"/>
    </source>
</evidence>